<dbReference type="PANTHER" id="PTHR42923">
    <property type="entry name" value="PROTOPORPHYRINOGEN OXIDASE"/>
    <property type="match status" value="1"/>
</dbReference>
<organism evidence="6 7">
    <name type="scientific">Chrysophaeum taylorii</name>
    <dbReference type="NCBI Taxonomy" id="2483200"/>
    <lineage>
        <taxon>Eukaryota</taxon>
        <taxon>Sar</taxon>
        <taxon>Stramenopiles</taxon>
        <taxon>Ochrophyta</taxon>
        <taxon>Pelagophyceae</taxon>
        <taxon>Pelagomonadales</taxon>
        <taxon>Pelagomonadaceae</taxon>
        <taxon>Chrysophaeum</taxon>
    </lineage>
</organism>
<evidence type="ECO:0000256" key="2">
    <source>
        <dbReference type="ARBA" id="ARBA00022723"/>
    </source>
</evidence>
<protein>
    <recommendedName>
        <fullName evidence="5">Cytochrome b5 heme-binding domain-containing protein</fullName>
    </recommendedName>
</protein>
<feature type="transmembrane region" description="Helical" evidence="4">
    <location>
        <begin position="263"/>
        <end position="280"/>
    </location>
</feature>
<dbReference type="GO" id="GO:0016491">
    <property type="term" value="F:oxidoreductase activity"/>
    <property type="evidence" value="ECO:0007669"/>
    <property type="project" value="TreeGrafter"/>
</dbReference>
<reference evidence="6" key="1">
    <citation type="submission" date="2023-01" db="EMBL/GenBank/DDBJ databases">
        <title>Metagenome sequencing of chrysophaentin producing Chrysophaeum taylorii.</title>
        <authorList>
            <person name="Davison J."/>
            <person name="Bewley C."/>
        </authorList>
    </citation>
    <scope>NUCLEOTIDE SEQUENCE</scope>
    <source>
        <strain evidence="6">NIES-1699</strain>
    </source>
</reference>
<keyword evidence="4" id="KW-0472">Membrane</keyword>
<keyword evidence="3" id="KW-0408">Iron</keyword>
<dbReference type="SMART" id="SM01117">
    <property type="entry name" value="Cyt-b5"/>
    <property type="match status" value="1"/>
</dbReference>
<feature type="transmembrane region" description="Helical" evidence="4">
    <location>
        <begin position="234"/>
        <end position="251"/>
    </location>
</feature>
<evidence type="ECO:0000313" key="7">
    <source>
        <dbReference type="Proteomes" id="UP001230188"/>
    </source>
</evidence>
<gene>
    <name evidence="6" type="ORF">CTAYLR_000369</name>
</gene>
<keyword evidence="1" id="KW-0349">Heme</keyword>
<dbReference type="InterPro" id="IPR036400">
    <property type="entry name" value="Cyt_B5-like_heme/steroid_sf"/>
</dbReference>
<proteinExistence type="predicted"/>
<keyword evidence="4" id="KW-0812">Transmembrane</keyword>
<dbReference type="InterPro" id="IPR050464">
    <property type="entry name" value="Zeta_carotene_desat/Oxidored"/>
</dbReference>
<comment type="caution">
    <text evidence="6">The sequence shown here is derived from an EMBL/GenBank/DDBJ whole genome shotgun (WGS) entry which is preliminary data.</text>
</comment>
<dbReference type="Proteomes" id="UP001230188">
    <property type="component" value="Unassembled WGS sequence"/>
</dbReference>
<dbReference type="InterPro" id="IPR018506">
    <property type="entry name" value="Cyt_B5_heme-BS"/>
</dbReference>
<feature type="transmembrane region" description="Helical" evidence="4">
    <location>
        <begin position="207"/>
        <end position="228"/>
    </location>
</feature>
<keyword evidence="4" id="KW-1133">Transmembrane helix</keyword>
<accession>A0AAD7UID7</accession>
<name>A0AAD7UID7_9STRA</name>
<dbReference type="Gene3D" id="3.10.120.10">
    <property type="entry name" value="Cytochrome b5-like heme/steroid binding domain"/>
    <property type="match status" value="1"/>
</dbReference>
<dbReference type="InterPro" id="IPR001199">
    <property type="entry name" value="Cyt_B5-like_heme/steroid-bd"/>
</dbReference>
<dbReference type="PROSITE" id="PS51257">
    <property type="entry name" value="PROKAR_LIPOPROTEIN"/>
    <property type="match status" value="1"/>
</dbReference>
<dbReference type="EMBL" id="JAQMWT010000317">
    <property type="protein sequence ID" value="KAJ8605089.1"/>
    <property type="molecule type" value="Genomic_DNA"/>
</dbReference>
<dbReference type="Gene3D" id="3.40.50.720">
    <property type="entry name" value="NAD(P)-binding Rossmann-like Domain"/>
    <property type="match status" value="1"/>
</dbReference>
<evidence type="ECO:0000256" key="4">
    <source>
        <dbReference type="SAM" id="Phobius"/>
    </source>
</evidence>
<dbReference type="PROSITE" id="PS50255">
    <property type="entry name" value="CYTOCHROME_B5_2"/>
    <property type="match status" value="1"/>
</dbReference>
<keyword evidence="2" id="KW-0479">Metal-binding</keyword>
<dbReference type="Pfam" id="PF00173">
    <property type="entry name" value="Cyt-b5"/>
    <property type="match status" value="1"/>
</dbReference>
<dbReference type="PROSITE" id="PS00191">
    <property type="entry name" value="CYTOCHROME_B5_1"/>
    <property type="match status" value="1"/>
</dbReference>
<sequence length="759" mass="83451">MSRVVGSRRGAWSAAVVVGGGVAVVGCNNYSRAQELVLLKKNPIEWVFRSWSSSKSAAPRTQAWAAELKAKQEHPGHSKLDGNRVVVELDAETLEALPTMSLEEVEASRDSERPLVSYEGIVYDVSEFVSAHPGGRELLLTATGCDLSHFFENYTVHADSDKAARWLASMAVGKMSATEAALAAKKTTSEVHATRRMERLRRARRRLAGIVAVLPACIVARAAIRLLGRFVSSRLARWLATLVPAIAIPGYSAGSEPMKKGKVAVVGGGIAGCGAAWMLARDGFEVYLYEARPNLSGNARTFDWDGFGDGRPRKSCVSVTAWPSILYKNYEALLDELEVETTPMPLSWLLVSKVPGYEGSLWGADPRPQSLRTVFADDFVRYERVISMVDRVTAFLTGTRDSMYANHAGLGVLNPFNVVPLYRVCRLFGVSDAWWDIVFTPYYTASFLVDELRPFPAVFGPIIQRQIPLIPTPDTTWHGADRLKGPNHCKLTTCVTWKNAGNGIREVFEKLVRRVDVSLDTRVLSVHVLDDGSKRVVDDKDGVRVVDRVVFACPCNAITTILENRGPVEDVILASPDYADDRHPSSGHMHAVMHSDPSVIDPAYREDFLNRGSNYVEVTAPSSSSGKINIENQYNFGVQTPGHGVYEMPLDQKPVMLISHALGEGKSIDPEKIRGGGNHARAHPLYSPWNVAAQLSLRLCQGRDGIYYCSNWTTPGNCHDMSLVSGFLCAHAIGADYPWHDAAEAKNDFYRLNDLMGVF</sequence>
<feature type="transmembrane region" description="Helical" evidence="4">
    <location>
        <begin position="12"/>
        <end position="31"/>
    </location>
</feature>
<evidence type="ECO:0000313" key="6">
    <source>
        <dbReference type="EMBL" id="KAJ8605089.1"/>
    </source>
</evidence>
<dbReference type="SUPFAM" id="SSF55856">
    <property type="entry name" value="Cytochrome b5-like heme/steroid binding domain"/>
    <property type="match status" value="1"/>
</dbReference>
<evidence type="ECO:0000256" key="3">
    <source>
        <dbReference type="ARBA" id="ARBA00023004"/>
    </source>
</evidence>
<dbReference type="AlphaFoldDB" id="A0AAD7UID7"/>
<keyword evidence="7" id="KW-1185">Reference proteome</keyword>
<dbReference type="PANTHER" id="PTHR42923:SF17">
    <property type="entry name" value="AMINE OXIDASE DOMAIN-CONTAINING PROTEIN"/>
    <property type="match status" value="1"/>
</dbReference>
<dbReference type="GO" id="GO:0046872">
    <property type="term" value="F:metal ion binding"/>
    <property type="evidence" value="ECO:0007669"/>
    <property type="project" value="UniProtKB-KW"/>
</dbReference>
<dbReference type="InterPro" id="IPR036188">
    <property type="entry name" value="FAD/NAD-bd_sf"/>
</dbReference>
<evidence type="ECO:0000256" key="1">
    <source>
        <dbReference type="ARBA" id="ARBA00022617"/>
    </source>
</evidence>
<dbReference type="Pfam" id="PF13450">
    <property type="entry name" value="NAD_binding_8"/>
    <property type="match status" value="1"/>
</dbReference>
<dbReference type="SUPFAM" id="SSF51905">
    <property type="entry name" value="FAD/NAD(P)-binding domain"/>
    <property type="match status" value="1"/>
</dbReference>
<feature type="domain" description="Cytochrome b5 heme-binding" evidence="5">
    <location>
        <begin position="97"/>
        <end position="176"/>
    </location>
</feature>
<evidence type="ECO:0000259" key="5">
    <source>
        <dbReference type="PROSITE" id="PS50255"/>
    </source>
</evidence>
<dbReference type="GO" id="GO:0020037">
    <property type="term" value="F:heme binding"/>
    <property type="evidence" value="ECO:0007669"/>
    <property type="project" value="InterPro"/>
</dbReference>